<dbReference type="PRINTS" id="PR00131">
    <property type="entry name" value="GLHYDRLASE1"/>
</dbReference>
<reference evidence="6" key="1">
    <citation type="submission" date="2018-10" db="EMBL/GenBank/DDBJ databases">
        <title>FDA dAtabase for Regulatory Grade micrObial Sequences (FDA-ARGOS): Supporting development and validation of Infectious Disease Dx tests.</title>
        <authorList>
            <person name="Minogue T."/>
            <person name="Wolcott M."/>
            <person name="Wasieloski L."/>
            <person name="Aguilar W."/>
            <person name="Moore D."/>
            <person name="Tallon L."/>
            <person name="Sadzewicz L."/>
            <person name="Sengamalay N."/>
            <person name="Ott S."/>
            <person name="Godinez A."/>
            <person name="Nagaraj S."/>
            <person name="Vavikolanu K."/>
            <person name="Vyas G."/>
            <person name="Nadendla S."/>
            <person name="George J."/>
            <person name="Sichtig H."/>
        </authorList>
    </citation>
    <scope>NUCLEOTIDE SEQUENCE [LARGE SCALE GENOMIC DNA]</scope>
    <source>
        <strain evidence="6">FDAARGOS_343</strain>
    </source>
</reference>
<evidence type="ECO:0000313" key="6">
    <source>
        <dbReference type="Proteomes" id="UP000319837"/>
    </source>
</evidence>
<dbReference type="InterPro" id="IPR017853">
    <property type="entry name" value="GH"/>
</dbReference>
<name>A0A553STG5_NIACI</name>
<organism evidence="5 6">
    <name type="scientific">Niallia circulans</name>
    <name type="common">Bacillus circulans</name>
    <dbReference type="NCBI Taxonomy" id="1397"/>
    <lineage>
        <taxon>Bacteria</taxon>
        <taxon>Bacillati</taxon>
        <taxon>Bacillota</taxon>
        <taxon>Bacilli</taxon>
        <taxon>Bacillales</taxon>
        <taxon>Bacillaceae</taxon>
        <taxon>Niallia</taxon>
    </lineage>
</organism>
<dbReference type="PANTHER" id="PTHR10353:SF122">
    <property type="entry name" value="6-PHOSPHO-BETA-GLUCOSIDASE ASCB-RELATED"/>
    <property type="match status" value="1"/>
</dbReference>
<evidence type="ECO:0000313" key="5">
    <source>
        <dbReference type="EMBL" id="TRZ40282.1"/>
    </source>
</evidence>
<evidence type="ECO:0000256" key="4">
    <source>
        <dbReference type="RuleBase" id="RU003690"/>
    </source>
</evidence>
<dbReference type="Proteomes" id="UP000319837">
    <property type="component" value="Unassembled WGS sequence"/>
</dbReference>
<comment type="similarity">
    <text evidence="1 4">Belongs to the glycosyl hydrolase 1 family.</text>
</comment>
<dbReference type="EMBL" id="RIBP01000001">
    <property type="protein sequence ID" value="TRZ40282.1"/>
    <property type="molecule type" value="Genomic_DNA"/>
</dbReference>
<dbReference type="GO" id="GO:0005829">
    <property type="term" value="C:cytosol"/>
    <property type="evidence" value="ECO:0007669"/>
    <property type="project" value="TreeGrafter"/>
</dbReference>
<dbReference type="GO" id="GO:0008422">
    <property type="term" value="F:beta-glucosidase activity"/>
    <property type="evidence" value="ECO:0007669"/>
    <property type="project" value="TreeGrafter"/>
</dbReference>
<dbReference type="GO" id="GO:0016052">
    <property type="term" value="P:carbohydrate catabolic process"/>
    <property type="evidence" value="ECO:0007669"/>
    <property type="project" value="TreeGrafter"/>
</dbReference>
<dbReference type="InterPro" id="IPR033132">
    <property type="entry name" value="GH_1_N_CS"/>
</dbReference>
<evidence type="ECO:0000256" key="1">
    <source>
        <dbReference type="ARBA" id="ARBA00010838"/>
    </source>
</evidence>
<dbReference type="InterPro" id="IPR001360">
    <property type="entry name" value="Glyco_hydro_1"/>
</dbReference>
<gene>
    <name evidence="5" type="ORF">CEQ21_04920</name>
</gene>
<evidence type="ECO:0000256" key="2">
    <source>
        <dbReference type="ARBA" id="ARBA00022801"/>
    </source>
</evidence>
<comment type="caution">
    <text evidence="5">The sequence shown here is derived from an EMBL/GenBank/DDBJ whole genome shotgun (WGS) entry which is preliminary data.</text>
</comment>
<dbReference type="PROSITE" id="PS00653">
    <property type="entry name" value="GLYCOSYL_HYDROL_F1_2"/>
    <property type="match status" value="1"/>
</dbReference>
<dbReference type="PANTHER" id="PTHR10353">
    <property type="entry name" value="GLYCOSYL HYDROLASE"/>
    <property type="match status" value="1"/>
</dbReference>
<dbReference type="SUPFAM" id="SSF51445">
    <property type="entry name" value="(Trans)glycosidases"/>
    <property type="match status" value="1"/>
</dbReference>
<dbReference type="Pfam" id="PF00232">
    <property type="entry name" value="Glyco_hydro_1"/>
    <property type="match status" value="1"/>
</dbReference>
<dbReference type="AlphaFoldDB" id="A0A553STG5"/>
<dbReference type="Gene3D" id="3.20.20.80">
    <property type="entry name" value="Glycosidases"/>
    <property type="match status" value="1"/>
</dbReference>
<evidence type="ECO:0000256" key="3">
    <source>
        <dbReference type="ARBA" id="ARBA00023295"/>
    </source>
</evidence>
<proteinExistence type="inferred from homology"/>
<dbReference type="RefSeq" id="WP_185763681.1">
    <property type="nucleotide sequence ID" value="NZ_RIBP01000001.1"/>
</dbReference>
<sequence length="461" mass="54334">MECNFLWGGSTSAFQYEGGGKEGGKGLSIYDIREQRKGVKYSEASEFYYHYKEDIALMAEMGFKAFRMSISWTRIYPNGTEQEPNKEGINFYIKVFQELKKYNIVPVVTLFHWDMPQELVEKYNGFKDKGFIEHFERYCRTCYEEFGAYVKYWLTLNENNLGLLIPNMFLDEKVSPEDDQFEQIKWDIYINSLICHFKAVQLGHELVPNSQIGCMLASAFAYPLTSDPVDVLEAQKHNRETMWNDLDILTTGKIDETLYTRLSERKVNIKLSKAEKELMEDPNAKIDFISFSYYFSICMQDRDPKKVKEAETVQLLYQAYHNPYLPKTSFGWQIDPLGLRIFMNELYDRYKLPLMIVENGCGVETDQLTDDKKVHDDYRIEYLEKHIKQVLLTVEEDHVPVFGYLPWGCIDLYSASGNRNKRYGFVYVDYDNQFKRYKKDSFYWYKEVINSNGLNVKGDMK</sequence>
<keyword evidence="2 5" id="KW-0378">Hydrolase</keyword>
<protein>
    <submittedName>
        <fullName evidence="5">Glycoside hydrolase family 1 protein</fullName>
    </submittedName>
</protein>
<accession>A0A553STG5</accession>
<dbReference type="FunFam" id="3.20.20.80:FF:000004">
    <property type="entry name" value="Beta-glucosidase 6-phospho-beta-glucosidase"/>
    <property type="match status" value="1"/>
</dbReference>
<keyword evidence="3" id="KW-0326">Glycosidase</keyword>